<dbReference type="Proteomes" id="UP001066276">
    <property type="component" value="Chromosome 10"/>
</dbReference>
<protein>
    <submittedName>
        <fullName evidence="1">Uncharacterized protein</fullName>
    </submittedName>
</protein>
<dbReference type="EMBL" id="JANPWB010000014">
    <property type="protein sequence ID" value="KAJ1097714.1"/>
    <property type="molecule type" value="Genomic_DNA"/>
</dbReference>
<proteinExistence type="predicted"/>
<evidence type="ECO:0000313" key="2">
    <source>
        <dbReference type="Proteomes" id="UP001066276"/>
    </source>
</evidence>
<dbReference type="AlphaFoldDB" id="A0AAV7M547"/>
<organism evidence="1 2">
    <name type="scientific">Pleurodeles waltl</name>
    <name type="common">Iberian ribbed newt</name>
    <dbReference type="NCBI Taxonomy" id="8319"/>
    <lineage>
        <taxon>Eukaryota</taxon>
        <taxon>Metazoa</taxon>
        <taxon>Chordata</taxon>
        <taxon>Craniata</taxon>
        <taxon>Vertebrata</taxon>
        <taxon>Euteleostomi</taxon>
        <taxon>Amphibia</taxon>
        <taxon>Batrachia</taxon>
        <taxon>Caudata</taxon>
        <taxon>Salamandroidea</taxon>
        <taxon>Salamandridae</taxon>
        <taxon>Pleurodelinae</taxon>
        <taxon>Pleurodeles</taxon>
    </lineage>
</organism>
<reference evidence="1" key="1">
    <citation type="journal article" date="2022" name="bioRxiv">
        <title>Sequencing and chromosome-scale assembly of the giantPleurodeles waltlgenome.</title>
        <authorList>
            <person name="Brown T."/>
            <person name="Elewa A."/>
            <person name="Iarovenko S."/>
            <person name="Subramanian E."/>
            <person name="Araus A.J."/>
            <person name="Petzold A."/>
            <person name="Susuki M."/>
            <person name="Suzuki K.-i.T."/>
            <person name="Hayashi T."/>
            <person name="Toyoda A."/>
            <person name="Oliveira C."/>
            <person name="Osipova E."/>
            <person name="Leigh N.D."/>
            <person name="Simon A."/>
            <person name="Yun M.H."/>
        </authorList>
    </citation>
    <scope>NUCLEOTIDE SEQUENCE</scope>
    <source>
        <strain evidence="1">20211129_DDA</strain>
        <tissue evidence="1">Liver</tissue>
    </source>
</reference>
<sequence>MISAPCCLSFGSRCSSSCHRLKGRREEKGDRTTAGLWSIKVKMLQAGYLNLGRLLQHVNAMMHFRSIPYKLPMSDALKLLSLSVLDLIHPYKRSCLRRAFFLLCKPGPPKIHGTRLCTPNQEVLAFIIDCPMRQLGEEQSNELEADIMVEDISSAMDHMQTGNGFPIEF</sequence>
<keyword evidence="2" id="KW-1185">Reference proteome</keyword>
<accession>A0AAV7M547</accession>
<evidence type="ECO:0000313" key="1">
    <source>
        <dbReference type="EMBL" id="KAJ1097714.1"/>
    </source>
</evidence>
<gene>
    <name evidence="1" type="ORF">NDU88_002831</name>
</gene>
<name>A0AAV7M547_PLEWA</name>
<comment type="caution">
    <text evidence="1">The sequence shown here is derived from an EMBL/GenBank/DDBJ whole genome shotgun (WGS) entry which is preliminary data.</text>
</comment>